<reference evidence="2" key="1">
    <citation type="submission" date="2023-08" db="EMBL/GenBank/DDBJ databases">
        <title>Black Yeasts Isolated from many extreme environments.</title>
        <authorList>
            <person name="Coleine C."/>
            <person name="Stajich J.E."/>
            <person name="Selbmann L."/>
        </authorList>
    </citation>
    <scope>NUCLEOTIDE SEQUENCE</scope>
    <source>
        <strain evidence="2">CCFEE 5810</strain>
    </source>
</reference>
<dbReference type="EMBL" id="JAVRQU010000004">
    <property type="protein sequence ID" value="KAK5703817.1"/>
    <property type="molecule type" value="Genomic_DNA"/>
</dbReference>
<gene>
    <name evidence="2" type="ORF">LTR97_002830</name>
</gene>
<evidence type="ECO:0000313" key="2">
    <source>
        <dbReference type="EMBL" id="KAK5703817.1"/>
    </source>
</evidence>
<organism evidence="2 3">
    <name type="scientific">Elasticomyces elasticus</name>
    <dbReference type="NCBI Taxonomy" id="574655"/>
    <lineage>
        <taxon>Eukaryota</taxon>
        <taxon>Fungi</taxon>
        <taxon>Dikarya</taxon>
        <taxon>Ascomycota</taxon>
        <taxon>Pezizomycotina</taxon>
        <taxon>Dothideomycetes</taxon>
        <taxon>Dothideomycetidae</taxon>
        <taxon>Mycosphaerellales</taxon>
        <taxon>Teratosphaeriaceae</taxon>
        <taxon>Elasticomyces</taxon>
    </lineage>
</organism>
<evidence type="ECO:0000313" key="3">
    <source>
        <dbReference type="Proteomes" id="UP001310594"/>
    </source>
</evidence>
<dbReference type="AlphaFoldDB" id="A0AAN7W976"/>
<dbReference type="Proteomes" id="UP001310594">
    <property type="component" value="Unassembled WGS sequence"/>
</dbReference>
<sequence length="89" mass="9748">MEVFGVSPGPDSPTNSDTDDNASDGAMSLPPLDQGPRALTERNLALHTAKVRDDDVDELDVRVGRWLDGVEEARIRGDRGRQAHNHEDD</sequence>
<feature type="region of interest" description="Disordered" evidence="1">
    <location>
        <begin position="1"/>
        <end position="39"/>
    </location>
</feature>
<name>A0AAN7W976_9PEZI</name>
<evidence type="ECO:0000256" key="1">
    <source>
        <dbReference type="SAM" id="MobiDB-lite"/>
    </source>
</evidence>
<accession>A0AAN7W976</accession>
<comment type="caution">
    <text evidence="2">The sequence shown here is derived from an EMBL/GenBank/DDBJ whole genome shotgun (WGS) entry which is preliminary data.</text>
</comment>
<proteinExistence type="predicted"/>
<protein>
    <submittedName>
        <fullName evidence="2">Uncharacterized protein</fullName>
    </submittedName>
</protein>